<evidence type="ECO:0000256" key="12">
    <source>
        <dbReference type="RuleBase" id="RU363038"/>
    </source>
</evidence>
<dbReference type="Proteomes" id="UP000193334">
    <property type="component" value="Chromosome"/>
</dbReference>
<dbReference type="SUPFAM" id="SSF52374">
    <property type="entry name" value="Nucleotidylyl transferase"/>
    <property type="match status" value="1"/>
</dbReference>
<evidence type="ECO:0000256" key="6">
    <source>
        <dbReference type="ARBA" id="ARBA00022741"/>
    </source>
</evidence>
<evidence type="ECO:0000256" key="3">
    <source>
        <dbReference type="ARBA" id="ARBA00011245"/>
    </source>
</evidence>
<dbReference type="PANTHER" id="PTHR11956:SF5">
    <property type="entry name" value="ARGININE--TRNA LIGASE, CYTOPLASMIC"/>
    <property type="match status" value="1"/>
</dbReference>
<dbReference type="Gene3D" id="3.40.50.620">
    <property type="entry name" value="HUPs"/>
    <property type="match status" value="1"/>
</dbReference>
<evidence type="ECO:0000256" key="11">
    <source>
        <dbReference type="HAMAP-Rule" id="MF_00123"/>
    </source>
</evidence>
<evidence type="ECO:0000256" key="2">
    <source>
        <dbReference type="ARBA" id="ARBA00005594"/>
    </source>
</evidence>
<keyword evidence="7 11" id="KW-0067">ATP-binding</keyword>
<dbReference type="NCBIfam" id="TIGR00456">
    <property type="entry name" value="argS"/>
    <property type="match status" value="1"/>
</dbReference>
<dbReference type="InterPro" id="IPR014729">
    <property type="entry name" value="Rossmann-like_a/b/a_fold"/>
</dbReference>
<evidence type="ECO:0000256" key="1">
    <source>
        <dbReference type="ARBA" id="ARBA00004496"/>
    </source>
</evidence>
<proteinExistence type="inferred from homology"/>
<dbReference type="Pfam" id="PF05746">
    <property type="entry name" value="DALR_1"/>
    <property type="match status" value="1"/>
</dbReference>
<dbReference type="EC" id="6.1.1.19" evidence="11"/>
<sequence>MKLTADILEERLSSVLKEITGSEFPAIVRPSANPKFGDYQSNGVMAAAKKTKQNPRGLAEKAADKLDVSDICDEPEIAGPGFINFRIKPEFLSKALLETASDPERLGIEKVQSPEKVVVDYSGPNIAKEMHVGHLRSTIIGDCICRLLEFAGHNAVRQNHIGDWGTQFGMLCALLERKKESGEKVSMALSDLESFYREAKKLYDEDEKFAQTARAAIAGLHRGEQFWKQSWIDIIEESRKHYSLIYQRLNATLTREDERGESAYAGQLQEIVDHLKEKGCAEVSDGAVCVFPEGFKNKDGSPLPFIVQKSDGAFLYATTDLAALKYRIDKLGADEIVYVTDARQILHFKMLFATAKLAGIAQNQKLRHVTFGTMLGEDGKPFKTRSGDTVKLKDLLEEAVERAYSVVNQKNPGLSEDEKKSIAEAVGIGAIKYSDYSNNRTTDYIFSFDKMLSMDGNTAPYMQYACARVKSIEKKAKEKGIDTQSEIDGLDRLEVLEDAERDLAVHLLKYGLAIRGALAEYKPNFITAYLYELAQKFSAFYTNCPVLSSEGITRSSRLTLCRLTHQTLRHGLEEILRIDVPEQM</sequence>
<comment type="subcellular location">
    <subcellularLocation>
        <location evidence="1 11">Cytoplasm</location>
    </subcellularLocation>
</comment>
<dbReference type="InterPro" id="IPR001278">
    <property type="entry name" value="Arg-tRNA-ligase"/>
</dbReference>
<dbReference type="InterPro" id="IPR009080">
    <property type="entry name" value="tRNAsynth_Ia_anticodon-bd"/>
</dbReference>
<keyword evidence="8 11" id="KW-0648">Protein biosynthesis</keyword>
<feature type="domain" description="Arginyl tRNA synthetase N-terminal" evidence="14">
    <location>
        <begin position="6"/>
        <end position="87"/>
    </location>
</feature>
<evidence type="ECO:0000256" key="5">
    <source>
        <dbReference type="ARBA" id="ARBA00022598"/>
    </source>
</evidence>
<dbReference type="PRINTS" id="PR01038">
    <property type="entry name" value="TRNASYNTHARG"/>
</dbReference>
<dbReference type="GO" id="GO:0006420">
    <property type="term" value="P:arginyl-tRNA aminoacylation"/>
    <property type="evidence" value="ECO:0007669"/>
    <property type="project" value="UniProtKB-UniRule"/>
</dbReference>
<evidence type="ECO:0000256" key="10">
    <source>
        <dbReference type="ARBA" id="ARBA00049339"/>
    </source>
</evidence>
<dbReference type="FunFam" id="3.40.50.620:FF:000030">
    <property type="entry name" value="Arginine--tRNA ligase"/>
    <property type="match status" value="1"/>
</dbReference>
<feature type="short sequence motif" description="'HIGH' region" evidence="11">
    <location>
        <begin position="124"/>
        <end position="134"/>
    </location>
</feature>
<keyword evidence="5 11" id="KW-0436">Ligase</keyword>
<keyword evidence="9 11" id="KW-0030">Aminoacyl-tRNA synthetase</keyword>
<dbReference type="InterPro" id="IPR005148">
    <property type="entry name" value="Arg-tRNA-synth_N"/>
</dbReference>
<organism evidence="15 16">
    <name type="scientific">Sedimentisphaera salicampi</name>
    <dbReference type="NCBI Taxonomy" id="1941349"/>
    <lineage>
        <taxon>Bacteria</taxon>
        <taxon>Pseudomonadati</taxon>
        <taxon>Planctomycetota</taxon>
        <taxon>Phycisphaerae</taxon>
        <taxon>Sedimentisphaerales</taxon>
        <taxon>Sedimentisphaeraceae</taxon>
        <taxon>Sedimentisphaera</taxon>
    </lineage>
</organism>
<dbReference type="Gene3D" id="3.30.1360.70">
    <property type="entry name" value="Arginyl tRNA synthetase N-terminal domain"/>
    <property type="match status" value="1"/>
</dbReference>
<reference evidence="16" key="1">
    <citation type="submission" date="2017-04" db="EMBL/GenBank/DDBJ databases">
        <title>Comparative genomics and description of representatives of a novel lineage of planctomycetes thriving in anoxic sediments.</title>
        <authorList>
            <person name="Spring S."/>
            <person name="Bunk B."/>
            <person name="Sproer C."/>
        </authorList>
    </citation>
    <scope>NUCLEOTIDE SEQUENCE [LARGE SCALE GENOMIC DNA]</scope>
    <source>
        <strain evidence="16">ST-PulAB-D4</strain>
    </source>
</reference>
<name>A0A1W6LNR5_9BACT</name>
<evidence type="ECO:0000259" key="13">
    <source>
        <dbReference type="SMART" id="SM00836"/>
    </source>
</evidence>
<dbReference type="SUPFAM" id="SSF47323">
    <property type="entry name" value="Anticodon-binding domain of a subclass of class I aminoacyl-tRNA synthetases"/>
    <property type="match status" value="1"/>
</dbReference>
<dbReference type="InterPro" id="IPR001412">
    <property type="entry name" value="aa-tRNA-synth_I_CS"/>
</dbReference>
<evidence type="ECO:0000259" key="14">
    <source>
        <dbReference type="SMART" id="SM01016"/>
    </source>
</evidence>
<dbReference type="Gene3D" id="1.10.730.10">
    <property type="entry name" value="Isoleucyl-tRNA Synthetase, Domain 1"/>
    <property type="match status" value="1"/>
</dbReference>
<dbReference type="RefSeq" id="WP_085756061.1">
    <property type="nucleotide sequence ID" value="NZ_CP021023.1"/>
</dbReference>
<feature type="domain" description="DALR anticodon binding" evidence="13">
    <location>
        <begin position="462"/>
        <end position="584"/>
    </location>
</feature>
<keyword evidence="16" id="KW-1185">Reference proteome</keyword>
<dbReference type="PROSITE" id="PS00178">
    <property type="entry name" value="AA_TRNA_LIGASE_I"/>
    <property type="match status" value="1"/>
</dbReference>
<dbReference type="PANTHER" id="PTHR11956">
    <property type="entry name" value="ARGINYL-TRNA SYNTHETASE"/>
    <property type="match status" value="1"/>
</dbReference>
<dbReference type="HAMAP" id="MF_00123">
    <property type="entry name" value="Arg_tRNA_synth"/>
    <property type="match status" value="1"/>
</dbReference>
<keyword evidence="4 11" id="KW-0963">Cytoplasm</keyword>
<dbReference type="InterPro" id="IPR008909">
    <property type="entry name" value="DALR_anticod-bd"/>
</dbReference>
<dbReference type="SUPFAM" id="SSF55190">
    <property type="entry name" value="Arginyl-tRNA synthetase (ArgRS), N-terminal 'additional' domain"/>
    <property type="match status" value="1"/>
</dbReference>
<dbReference type="AlphaFoldDB" id="A0A1W6LNR5"/>
<dbReference type="CDD" id="cd07956">
    <property type="entry name" value="Anticodon_Ia_Arg"/>
    <property type="match status" value="1"/>
</dbReference>
<dbReference type="InterPro" id="IPR035684">
    <property type="entry name" value="ArgRS_core"/>
</dbReference>
<evidence type="ECO:0000313" key="15">
    <source>
        <dbReference type="EMBL" id="ARN57419.1"/>
    </source>
</evidence>
<keyword evidence="6 11" id="KW-0547">Nucleotide-binding</keyword>
<dbReference type="STRING" id="1941349.STSP1_01826"/>
<dbReference type="EMBL" id="CP021023">
    <property type="protein sequence ID" value="ARN57419.1"/>
    <property type="molecule type" value="Genomic_DNA"/>
</dbReference>
<dbReference type="SMART" id="SM01016">
    <property type="entry name" value="Arg_tRNA_synt_N"/>
    <property type="match status" value="1"/>
</dbReference>
<evidence type="ECO:0000256" key="4">
    <source>
        <dbReference type="ARBA" id="ARBA00022490"/>
    </source>
</evidence>
<evidence type="ECO:0000256" key="8">
    <source>
        <dbReference type="ARBA" id="ARBA00022917"/>
    </source>
</evidence>
<evidence type="ECO:0000313" key="16">
    <source>
        <dbReference type="Proteomes" id="UP000193334"/>
    </source>
</evidence>
<dbReference type="InterPro" id="IPR036695">
    <property type="entry name" value="Arg-tRNA-synth_N_sf"/>
</dbReference>
<comment type="similarity">
    <text evidence="2 11 12">Belongs to the class-I aminoacyl-tRNA synthetase family.</text>
</comment>
<gene>
    <name evidence="11 15" type="primary">argS</name>
    <name evidence="15" type="ORF">STSP1_01826</name>
</gene>
<accession>A0A1W6LNR5</accession>
<dbReference type="SMART" id="SM00836">
    <property type="entry name" value="DALR_1"/>
    <property type="match status" value="1"/>
</dbReference>
<dbReference type="GO" id="GO:0005737">
    <property type="term" value="C:cytoplasm"/>
    <property type="evidence" value="ECO:0007669"/>
    <property type="project" value="UniProtKB-SubCell"/>
</dbReference>
<comment type="subunit">
    <text evidence="3 11">Monomer.</text>
</comment>
<evidence type="ECO:0000256" key="9">
    <source>
        <dbReference type="ARBA" id="ARBA00023146"/>
    </source>
</evidence>
<dbReference type="CDD" id="cd00671">
    <property type="entry name" value="ArgRS_core"/>
    <property type="match status" value="1"/>
</dbReference>
<dbReference type="KEGG" id="pbp:STSP1_01826"/>
<dbReference type="Pfam" id="PF00750">
    <property type="entry name" value="tRNA-synt_1d"/>
    <property type="match status" value="1"/>
</dbReference>
<protein>
    <recommendedName>
        <fullName evidence="11">Arginine--tRNA ligase</fullName>
        <ecNumber evidence="11">6.1.1.19</ecNumber>
    </recommendedName>
    <alternativeName>
        <fullName evidence="11">Arginyl-tRNA synthetase</fullName>
        <shortName evidence="11">ArgRS</shortName>
    </alternativeName>
</protein>
<comment type="catalytic activity">
    <reaction evidence="10 11">
        <text>tRNA(Arg) + L-arginine + ATP = L-arginyl-tRNA(Arg) + AMP + diphosphate</text>
        <dbReference type="Rhea" id="RHEA:20301"/>
        <dbReference type="Rhea" id="RHEA-COMP:9658"/>
        <dbReference type="Rhea" id="RHEA-COMP:9673"/>
        <dbReference type="ChEBI" id="CHEBI:30616"/>
        <dbReference type="ChEBI" id="CHEBI:32682"/>
        <dbReference type="ChEBI" id="CHEBI:33019"/>
        <dbReference type="ChEBI" id="CHEBI:78442"/>
        <dbReference type="ChEBI" id="CHEBI:78513"/>
        <dbReference type="ChEBI" id="CHEBI:456215"/>
        <dbReference type="EC" id="6.1.1.19"/>
    </reaction>
</comment>
<dbReference type="GO" id="GO:0005524">
    <property type="term" value="F:ATP binding"/>
    <property type="evidence" value="ECO:0007669"/>
    <property type="project" value="UniProtKB-UniRule"/>
</dbReference>
<dbReference type="Pfam" id="PF03485">
    <property type="entry name" value="Arg_tRNA_synt_N"/>
    <property type="match status" value="1"/>
</dbReference>
<evidence type="ECO:0000256" key="7">
    <source>
        <dbReference type="ARBA" id="ARBA00022840"/>
    </source>
</evidence>
<dbReference type="GO" id="GO:0004814">
    <property type="term" value="F:arginine-tRNA ligase activity"/>
    <property type="evidence" value="ECO:0007669"/>
    <property type="project" value="UniProtKB-UniRule"/>
</dbReference>